<dbReference type="PaxDb" id="3218-PP1S139_90V6.1"/>
<keyword evidence="12 17" id="KW-1133">Transmembrane helix</keyword>
<keyword evidence="21" id="KW-1185">Reference proteome</keyword>
<evidence type="ECO:0000256" key="14">
    <source>
        <dbReference type="ARBA" id="ARBA00023170"/>
    </source>
</evidence>
<dbReference type="SUPFAM" id="SSF56112">
    <property type="entry name" value="Protein kinase-like (PK-like)"/>
    <property type="match status" value="1"/>
</dbReference>
<dbReference type="EMBL" id="ABEU02000001">
    <property type="protein sequence ID" value="PNR62092.1"/>
    <property type="molecule type" value="Genomic_DNA"/>
</dbReference>
<dbReference type="PROSITE" id="PS00108">
    <property type="entry name" value="PROTEIN_KINASE_ST"/>
    <property type="match status" value="1"/>
</dbReference>
<dbReference type="InterPro" id="IPR032675">
    <property type="entry name" value="LRR_dom_sf"/>
</dbReference>
<keyword evidence="7" id="KW-0732">Signal</keyword>
<evidence type="ECO:0000256" key="2">
    <source>
        <dbReference type="ARBA" id="ARBA00008684"/>
    </source>
</evidence>
<dbReference type="EnsemblPlants" id="Pp3c1_11040V3.1">
    <property type="protein sequence ID" value="Pp3c1_11040V3.1"/>
    <property type="gene ID" value="Pp3c1_11040"/>
</dbReference>
<keyword evidence="3" id="KW-1003">Cell membrane</keyword>
<dbReference type="GO" id="GO:0004672">
    <property type="term" value="F:protein kinase activity"/>
    <property type="evidence" value="ECO:0007669"/>
    <property type="project" value="InterPro"/>
</dbReference>
<dbReference type="SUPFAM" id="SSF52058">
    <property type="entry name" value="L domain-like"/>
    <property type="match status" value="1"/>
</dbReference>
<accession>A0A2K1L7V8</accession>
<evidence type="ECO:0000256" key="7">
    <source>
        <dbReference type="ARBA" id="ARBA00022729"/>
    </source>
</evidence>
<keyword evidence="10" id="KW-0418">Kinase</keyword>
<organism evidence="19">
    <name type="scientific">Physcomitrium patens</name>
    <name type="common">Spreading-leaved earth moss</name>
    <name type="synonym">Physcomitrella patens</name>
    <dbReference type="NCBI Taxonomy" id="3218"/>
    <lineage>
        <taxon>Eukaryota</taxon>
        <taxon>Viridiplantae</taxon>
        <taxon>Streptophyta</taxon>
        <taxon>Embryophyta</taxon>
        <taxon>Bryophyta</taxon>
        <taxon>Bryophytina</taxon>
        <taxon>Bryopsida</taxon>
        <taxon>Funariidae</taxon>
        <taxon>Funariales</taxon>
        <taxon>Funariaceae</taxon>
        <taxon>Physcomitrium</taxon>
    </lineage>
</organism>
<feature type="transmembrane region" description="Helical" evidence="17">
    <location>
        <begin position="541"/>
        <end position="563"/>
    </location>
</feature>
<keyword evidence="8" id="KW-0677">Repeat</keyword>
<dbReference type="GO" id="GO:0005524">
    <property type="term" value="F:ATP binding"/>
    <property type="evidence" value="ECO:0007669"/>
    <property type="project" value="UniProtKB-UniRule"/>
</dbReference>
<reference evidence="19 21" key="2">
    <citation type="journal article" date="2018" name="Plant J.">
        <title>The Physcomitrella patens chromosome-scale assembly reveals moss genome structure and evolution.</title>
        <authorList>
            <person name="Lang D."/>
            <person name="Ullrich K.K."/>
            <person name="Murat F."/>
            <person name="Fuchs J."/>
            <person name="Jenkins J."/>
            <person name="Haas F.B."/>
            <person name="Piednoel M."/>
            <person name="Gundlach H."/>
            <person name="Van Bel M."/>
            <person name="Meyberg R."/>
            <person name="Vives C."/>
            <person name="Morata J."/>
            <person name="Symeonidi A."/>
            <person name="Hiss M."/>
            <person name="Muchero W."/>
            <person name="Kamisugi Y."/>
            <person name="Saleh O."/>
            <person name="Blanc G."/>
            <person name="Decker E.L."/>
            <person name="van Gessel N."/>
            <person name="Grimwood J."/>
            <person name="Hayes R.D."/>
            <person name="Graham S.W."/>
            <person name="Gunter L.E."/>
            <person name="McDaniel S.F."/>
            <person name="Hoernstein S.N.W."/>
            <person name="Larsson A."/>
            <person name="Li F.W."/>
            <person name="Perroud P.F."/>
            <person name="Phillips J."/>
            <person name="Ranjan P."/>
            <person name="Rokshar D.S."/>
            <person name="Rothfels C.J."/>
            <person name="Schneider L."/>
            <person name="Shu S."/>
            <person name="Stevenson D.W."/>
            <person name="Thummler F."/>
            <person name="Tillich M."/>
            <person name="Villarreal Aguilar J.C."/>
            <person name="Widiez T."/>
            <person name="Wong G.K."/>
            <person name="Wymore A."/>
            <person name="Zhang Y."/>
            <person name="Zimmer A.D."/>
            <person name="Quatrano R.S."/>
            <person name="Mayer K.F.X."/>
            <person name="Goodstein D."/>
            <person name="Casacuberta J.M."/>
            <person name="Vandepoele K."/>
            <person name="Reski R."/>
            <person name="Cuming A.C."/>
            <person name="Tuskan G.A."/>
            <person name="Maumus F."/>
            <person name="Salse J."/>
            <person name="Schmutz J."/>
            <person name="Rensing S.A."/>
        </authorList>
    </citation>
    <scope>NUCLEOTIDE SEQUENCE [LARGE SCALE GENOMIC DNA]</scope>
    <source>
        <strain evidence="20 21">cv. Gransden 2004</strain>
    </source>
</reference>
<comment type="similarity">
    <text evidence="2">Belongs to the protein kinase superfamily. Ser/Thr protein kinase family.</text>
</comment>
<sequence length="909" mass="100839">MADYGKWGSAQLGEQQVAAMAWDPRRNHKRFQIFFFIFSLFVFSRLKPLPSASAATLWSDASALYGLRQAWNATPGLLQNWTLGSDPCWNQWMGVSCFQNSVISLRLDKFGIIGTLSPAIGRMRNLLYLNIANNPGLTGAIPEEIGDLFRLYALDLSNCSLSGRIPGSLGNLGNASYIYLQGNQLSGELPYTIGYLSKLLELSLGRNNLNGSIPFSSPDGFPVGLNNLTSLLTLNLERNKLSGKLSPSLGQLQRLTTLLLRRNSFSGCLSCAISNEGLYGLDNLTELGQIDLSFNSFEGPIPDFLLKLPLIKILNLSANRFAGVLDGGLRASGRVDIYLVNNNISSIINFPSPFIDPKLGGNSVCQDQSFPFVDICTYVRCTHGSTSWQQRTSCTTVCEKDSVAHPTSCSCSYPYSCDMFFGWSKTFGLDGARIGHLRRRLASELNVLYGDVWIESATYKNISERELLAKVLFFPPSPKQRWDKAQITSLDDRLVNKTIKLLGYDPYGLISSNLRTLTNPLSSGSADPITKQQPNHNSLPIVTGVIGGFVGLVTLISLLICFVKRRRIPSPLDNHEEIFDHLSPDHFPSCLFSYDELKASTRNFHRGNKIGEGTFGAVYKGTMRDGSEVAVKELPSNIKQDNQAFLNEVELISGFQHKNLVKLRGCGIRNNSRLLVYEYVENNCLAQALFGSKAILLEWPIRYNIAVGMAKGLACLHSRGPQRLAHGDIKASNVLLDRFLEPKIADFGLARMCQNNERKVLTRIEGKRGYVAPEYARYGQLTAKTDVFSFGIIALELVSGRESMNPKFPPEEQYLLSWAWNLYEQRRVMDLVDPKVKEGCDEEQALLLIKVALLCSQGEGFSRPHMARVVTWLSGDADIPDIPQRPEFLGIGLTDPNKSRARGTALTTW</sequence>
<feature type="binding site" evidence="16">
    <location>
        <position position="632"/>
    </location>
    <ligand>
        <name>ATP</name>
        <dbReference type="ChEBI" id="CHEBI:30616"/>
    </ligand>
</feature>
<keyword evidence="6 17" id="KW-0812">Transmembrane</keyword>
<dbReference type="PANTHER" id="PTHR48006:SF34">
    <property type="entry name" value="OS08G0203700 PROTEIN"/>
    <property type="match status" value="1"/>
</dbReference>
<evidence type="ECO:0000256" key="17">
    <source>
        <dbReference type="SAM" id="Phobius"/>
    </source>
</evidence>
<evidence type="ECO:0000256" key="3">
    <source>
        <dbReference type="ARBA" id="ARBA00022475"/>
    </source>
</evidence>
<evidence type="ECO:0000256" key="4">
    <source>
        <dbReference type="ARBA" id="ARBA00022614"/>
    </source>
</evidence>
<dbReference type="InterPro" id="IPR013210">
    <property type="entry name" value="LRR_N_plant-typ"/>
</dbReference>
<dbReference type="Pfam" id="PF08263">
    <property type="entry name" value="LRRNT_2"/>
    <property type="match status" value="1"/>
</dbReference>
<keyword evidence="13 17" id="KW-0472">Membrane</keyword>
<keyword evidence="5" id="KW-0808">Transferase</keyword>
<evidence type="ECO:0000256" key="5">
    <source>
        <dbReference type="ARBA" id="ARBA00022679"/>
    </source>
</evidence>
<dbReference type="PROSITE" id="PS50011">
    <property type="entry name" value="PROTEIN_KINASE_DOM"/>
    <property type="match status" value="1"/>
</dbReference>
<evidence type="ECO:0000259" key="18">
    <source>
        <dbReference type="PROSITE" id="PS50011"/>
    </source>
</evidence>
<keyword evidence="4" id="KW-0433">Leucine-rich repeat</keyword>
<evidence type="ECO:0000256" key="10">
    <source>
        <dbReference type="ARBA" id="ARBA00022777"/>
    </source>
</evidence>
<dbReference type="GO" id="GO:0005886">
    <property type="term" value="C:plasma membrane"/>
    <property type="evidence" value="ECO:0007669"/>
    <property type="project" value="UniProtKB-SubCell"/>
</dbReference>
<keyword evidence="14" id="KW-0675">Receptor</keyword>
<feature type="domain" description="Protein kinase" evidence="18">
    <location>
        <begin position="604"/>
        <end position="909"/>
    </location>
</feature>
<dbReference type="Pfam" id="PF00560">
    <property type="entry name" value="LRR_1"/>
    <property type="match status" value="2"/>
</dbReference>
<keyword evidence="9 16" id="KW-0547">Nucleotide-binding</keyword>
<dbReference type="InterPro" id="IPR051824">
    <property type="entry name" value="LRR_Rcpt-Like_S/T_Kinase"/>
</dbReference>
<dbReference type="Gene3D" id="3.80.10.10">
    <property type="entry name" value="Ribonuclease Inhibitor"/>
    <property type="match status" value="2"/>
</dbReference>
<dbReference type="EnsemblPlants" id="Pp3c1_11040V3.2">
    <property type="protein sequence ID" value="Pp3c1_11040V3.2"/>
    <property type="gene ID" value="Pp3c1_11040"/>
</dbReference>
<dbReference type="SMART" id="SM00220">
    <property type="entry name" value="S_TKc"/>
    <property type="match status" value="1"/>
</dbReference>
<dbReference type="FunFam" id="3.30.200.20:FF:000162">
    <property type="entry name" value="Adenine nucleotide alpha hydrolase-like domain kinase"/>
    <property type="match status" value="1"/>
</dbReference>
<dbReference type="Gene3D" id="3.30.200.20">
    <property type="entry name" value="Phosphorylase Kinase, domain 1"/>
    <property type="match status" value="1"/>
</dbReference>
<reference evidence="20" key="3">
    <citation type="submission" date="2020-12" db="UniProtKB">
        <authorList>
            <consortium name="EnsemblPlants"/>
        </authorList>
    </citation>
    <scope>IDENTIFICATION</scope>
</reference>
<dbReference type="AlphaFoldDB" id="A0A2K1L7V8"/>
<evidence type="ECO:0000256" key="13">
    <source>
        <dbReference type="ARBA" id="ARBA00023136"/>
    </source>
</evidence>
<dbReference type="PANTHER" id="PTHR48006">
    <property type="entry name" value="LEUCINE-RICH REPEAT-CONTAINING PROTEIN DDB_G0281931-RELATED"/>
    <property type="match status" value="1"/>
</dbReference>
<evidence type="ECO:0000256" key="11">
    <source>
        <dbReference type="ARBA" id="ARBA00022840"/>
    </source>
</evidence>
<dbReference type="GO" id="GO:0002229">
    <property type="term" value="P:defense response to oomycetes"/>
    <property type="evidence" value="ECO:0007669"/>
    <property type="project" value="UniProtKB-ARBA"/>
</dbReference>
<dbReference type="OrthoDB" id="5966500at2759"/>
<dbReference type="GeneID" id="112288174"/>
<dbReference type="InterPro" id="IPR017441">
    <property type="entry name" value="Protein_kinase_ATP_BS"/>
</dbReference>
<dbReference type="Gramene" id="Pp3c1_11040V3.1">
    <property type="protein sequence ID" value="Pp3c1_11040V3.1"/>
    <property type="gene ID" value="Pp3c1_11040"/>
</dbReference>
<evidence type="ECO:0000313" key="20">
    <source>
        <dbReference type="EnsemblPlants" id="Pp3c1_11040V3.1"/>
    </source>
</evidence>
<dbReference type="Gene3D" id="1.10.510.10">
    <property type="entry name" value="Transferase(Phosphotransferase) domain 1"/>
    <property type="match status" value="1"/>
</dbReference>
<comment type="subcellular location">
    <subcellularLocation>
        <location evidence="1">Cell membrane</location>
        <topology evidence="1">Single-pass type I membrane protein</topology>
    </subcellularLocation>
</comment>
<dbReference type="InterPro" id="IPR008271">
    <property type="entry name" value="Ser/Thr_kinase_AS"/>
</dbReference>
<dbReference type="InterPro" id="IPR000719">
    <property type="entry name" value="Prot_kinase_dom"/>
</dbReference>
<dbReference type="Gramene" id="Pp3c1_11040V3.2">
    <property type="protein sequence ID" value="Pp3c1_11040V3.2"/>
    <property type="gene ID" value="Pp3c1_11040"/>
</dbReference>
<reference evidence="19 21" key="1">
    <citation type="journal article" date="2008" name="Science">
        <title>The Physcomitrella genome reveals evolutionary insights into the conquest of land by plants.</title>
        <authorList>
            <person name="Rensing S."/>
            <person name="Lang D."/>
            <person name="Zimmer A."/>
            <person name="Terry A."/>
            <person name="Salamov A."/>
            <person name="Shapiro H."/>
            <person name="Nishiyama T."/>
            <person name="Perroud P.-F."/>
            <person name="Lindquist E."/>
            <person name="Kamisugi Y."/>
            <person name="Tanahashi T."/>
            <person name="Sakakibara K."/>
            <person name="Fujita T."/>
            <person name="Oishi K."/>
            <person name="Shin-I T."/>
            <person name="Kuroki Y."/>
            <person name="Toyoda A."/>
            <person name="Suzuki Y."/>
            <person name="Hashimoto A."/>
            <person name="Yamaguchi K."/>
            <person name="Sugano A."/>
            <person name="Kohara Y."/>
            <person name="Fujiyama A."/>
            <person name="Anterola A."/>
            <person name="Aoki S."/>
            <person name="Ashton N."/>
            <person name="Barbazuk W.B."/>
            <person name="Barker E."/>
            <person name="Bennetzen J."/>
            <person name="Bezanilla M."/>
            <person name="Blankenship R."/>
            <person name="Cho S.H."/>
            <person name="Dutcher S."/>
            <person name="Estelle M."/>
            <person name="Fawcett J.A."/>
            <person name="Gundlach H."/>
            <person name="Hanada K."/>
            <person name="Heyl A."/>
            <person name="Hicks K.A."/>
            <person name="Hugh J."/>
            <person name="Lohr M."/>
            <person name="Mayer K."/>
            <person name="Melkozernov A."/>
            <person name="Murata T."/>
            <person name="Nelson D."/>
            <person name="Pils B."/>
            <person name="Prigge M."/>
            <person name="Reiss B."/>
            <person name="Renner T."/>
            <person name="Rombauts S."/>
            <person name="Rushton P."/>
            <person name="Sanderfoot A."/>
            <person name="Schween G."/>
            <person name="Shiu S.-H."/>
            <person name="Stueber K."/>
            <person name="Theodoulou F.L."/>
            <person name="Tu H."/>
            <person name="Van de Peer Y."/>
            <person name="Verrier P.J."/>
            <person name="Waters E."/>
            <person name="Wood A."/>
            <person name="Yang L."/>
            <person name="Cove D."/>
            <person name="Cuming A."/>
            <person name="Hasebe M."/>
            <person name="Lucas S."/>
            <person name="Mishler D.B."/>
            <person name="Reski R."/>
            <person name="Grigoriev I."/>
            <person name="Quatrano R.S."/>
            <person name="Boore J.L."/>
        </authorList>
    </citation>
    <scope>NUCLEOTIDE SEQUENCE [LARGE SCALE GENOMIC DNA]</scope>
    <source>
        <strain evidence="20 21">cv. Gransden 2004</strain>
    </source>
</reference>
<dbReference type="PROSITE" id="PS00107">
    <property type="entry name" value="PROTEIN_KINASE_ATP"/>
    <property type="match status" value="1"/>
</dbReference>
<evidence type="ECO:0000256" key="9">
    <source>
        <dbReference type="ARBA" id="ARBA00022741"/>
    </source>
</evidence>
<name>A0A2K1L7V8_PHYPA</name>
<keyword evidence="15" id="KW-0325">Glycoprotein</keyword>
<evidence type="ECO:0000256" key="8">
    <source>
        <dbReference type="ARBA" id="ARBA00022737"/>
    </source>
</evidence>
<dbReference type="Proteomes" id="UP000006727">
    <property type="component" value="Chromosome 1"/>
</dbReference>
<dbReference type="InterPro" id="IPR001611">
    <property type="entry name" value="Leu-rich_rpt"/>
</dbReference>
<evidence type="ECO:0000256" key="1">
    <source>
        <dbReference type="ARBA" id="ARBA00004251"/>
    </source>
</evidence>
<protein>
    <recommendedName>
        <fullName evidence="18">Protein kinase domain-containing protein</fullName>
    </recommendedName>
</protein>
<dbReference type="RefSeq" id="XP_024387854.1">
    <property type="nucleotide sequence ID" value="XM_024532086.2"/>
</dbReference>
<dbReference type="FunFam" id="1.10.510.10:FF:000240">
    <property type="entry name" value="Lectin-domain containing receptor kinase A4.3"/>
    <property type="match status" value="1"/>
</dbReference>
<gene>
    <name evidence="20" type="primary">LOC112288174</name>
    <name evidence="19" type="ORF">PHYPA_000516</name>
</gene>
<evidence type="ECO:0000256" key="15">
    <source>
        <dbReference type="ARBA" id="ARBA00023180"/>
    </source>
</evidence>
<proteinExistence type="inferred from homology"/>
<evidence type="ECO:0000256" key="6">
    <source>
        <dbReference type="ARBA" id="ARBA00022692"/>
    </source>
</evidence>
<dbReference type="InterPro" id="IPR011009">
    <property type="entry name" value="Kinase-like_dom_sf"/>
</dbReference>
<evidence type="ECO:0000256" key="12">
    <source>
        <dbReference type="ARBA" id="ARBA00022989"/>
    </source>
</evidence>
<evidence type="ECO:0000256" key="16">
    <source>
        <dbReference type="PROSITE-ProRule" id="PRU10141"/>
    </source>
</evidence>
<keyword evidence="11 16" id="KW-0067">ATP-binding</keyword>
<dbReference type="FunFam" id="3.80.10.10:FF:000363">
    <property type="entry name" value="Leucine-rich repeat family protein"/>
    <property type="match status" value="1"/>
</dbReference>
<evidence type="ECO:0000313" key="21">
    <source>
        <dbReference type="Proteomes" id="UP000006727"/>
    </source>
</evidence>
<evidence type="ECO:0000313" key="19">
    <source>
        <dbReference type="EMBL" id="PNR62092.1"/>
    </source>
</evidence>
<dbReference type="Pfam" id="PF00069">
    <property type="entry name" value="Pkinase"/>
    <property type="match status" value="1"/>
</dbReference>